<dbReference type="NCBIfam" id="TIGR03026">
    <property type="entry name" value="NDP-sugDHase"/>
    <property type="match status" value="1"/>
</dbReference>
<dbReference type="AlphaFoldDB" id="A0A8J8MMI5"/>
<dbReference type="Pfam" id="PF00984">
    <property type="entry name" value="UDPG_MGDP_dh"/>
    <property type="match status" value="1"/>
</dbReference>
<dbReference type="Gene3D" id="3.40.50.720">
    <property type="entry name" value="NAD(P)-binding Rossmann-like Domain"/>
    <property type="match status" value="2"/>
</dbReference>
<dbReference type="InterPro" id="IPR017476">
    <property type="entry name" value="UDP-Glc/GDP-Man"/>
</dbReference>
<feature type="binding site" evidence="10">
    <location>
        <position position="121"/>
    </location>
    <ligand>
        <name>NAD(+)</name>
        <dbReference type="ChEBI" id="CHEBI:57540"/>
    </ligand>
</feature>
<dbReference type="SUPFAM" id="SSF51735">
    <property type="entry name" value="NAD(P)-binding Rossmann-fold domains"/>
    <property type="match status" value="1"/>
</dbReference>
<evidence type="ECO:0000256" key="8">
    <source>
        <dbReference type="PIRSR" id="PIRSR500134-1"/>
    </source>
</evidence>
<feature type="binding site" evidence="9">
    <location>
        <position position="204"/>
    </location>
    <ligand>
        <name>substrate</name>
    </ligand>
</feature>
<comment type="pathway">
    <text evidence="1">Nucleotide-sugar biosynthesis; UDP-alpha-D-glucuronate biosynthesis; UDP-alpha-D-glucuronate from UDP-alpha-D-glucose: step 1/1.</text>
</comment>
<feature type="domain" description="UDP-glucose/GDP-mannose dehydrogenase C-terminal" evidence="11">
    <location>
        <begin position="313"/>
        <end position="414"/>
    </location>
</feature>
<evidence type="ECO:0000313" key="12">
    <source>
        <dbReference type="EMBL" id="QUI24234.1"/>
    </source>
</evidence>
<organism evidence="12 13">
    <name type="scientific">Vallitalea pronyensis</name>
    <dbReference type="NCBI Taxonomy" id="1348613"/>
    <lineage>
        <taxon>Bacteria</taxon>
        <taxon>Bacillati</taxon>
        <taxon>Bacillota</taxon>
        <taxon>Clostridia</taxon>
        <taxon>Lachnospirales</taxon>
        <taxon>Vallitaleaceae</taxon>
        <taxon>Vallitalea</taxon>
    </lineage>
</organism>
<reference evidence="12" key="1">
    <citation type="submission" date="2020-07" db="EMBL/GenBank/DDBJ databases">
        <title>Vallitalea pronyensis genome.</title>
        <authorList>
            <person name="Postec A."/>
        </authorList>
    </citation>
    <scope>NUCLEOTIDE SEQUENCE</scope>
    <source>
        <strain evidence="12">FatNI3</strain>
    </source>
</reference>
<dbReference type="InterPro" id="IPR014026">
    <property type="entry name" value="UDP-Glc/GDP-Man_DH_dimer"/>
</dbReference>
<feature type="binding site" evidence="9">
    <location>
        <position position="320"/>
    </location>
    <ligand>
        <name>substrate</name>
    </ligand>
</feature>
<keyword evidence="13" id="KW-1185">Reference proteome</keyword>
<feature type="binding site" evidence="10">
    <location>
        <position position="35"/>
    </location>
    <ligand>
        <name>NAD(+)</name>
        <dbReference type="ChEBI" id="CHEBI:57540"/>
    </ligand>
</feature>
<dbReference type="GO" id="GO:0051287">
    <property type="term" value="F:NAD binding"/>
    <property type="evidence" value="ECO:0007669"/>
    <property type="project" value="InterPro"/>
</dbReference>
<evidence type="ECO:0000313" key="13">
    <source>
        <dbReference type="Proteomes" id="UP000683246"/>
    </source>
</evidence>
<comment type="similarity">
    <text evidence="2 7">Belongs to the UDP-glucose/GDP-mannose dehydrogenase family.</text>
</comment>
<dbReference type="GO" id="GO:0000271">
    <property type="term" value="P:polysaccharide biosynthetic process"/>
    <property type="evidence" value="ECO:0007669"/>
    <property type="project" value="InterPro"/>
</dbReference>
<evidence type="ECO:0000256" key="3">
    <source>
        <dbReference type="ARBA" id="ARBA00012954"/>
    </source>
</evidence>
<feature type="binding site" evidence="10">
    <location>
        <position position="155"/>
    </location>
    <ligand>
        <name>NAD(+)</name>
        <dbReference type="ChEBI" id="CHEBI:57540"/>
    </ligand>
</feature>
<gene>
    <name evidence="12" type="ORF">HZI73_18910</name>
</gene>
<dbReference type="PANTHER" id="PTHR43750">
    <property type="entry name" value="UDP-GLUCOSE 6-DEHYDROGENASE TUAD"/>
    <property type="match status" value="1"/>
</dbReference>
<dbReference type="PANTHER" id="PTHR43750:SF3">
    <property type="entry name" value="UDP-GLUCOSE 6-DEHYDROGENASE TUAD"/>
    <property type="match status" value="1"/>
</dbReference>
<dbReference type="InterPro" id="IPR014027">
    <property type="entry name" value="UDP-Glc/GDP-Man_DH_C"/>
</dbReference>
<feature type="binding site" evidence="10">
    <location>
        <position position="263"/>
    </location>
    <ligand>
        <name>NAD(+)</name>
        <dbReference type="ChEBI" id="CHEBI:57540"/>
    </ligand>
</feature>
<proteinExistence type="inferred from homology"/>
<comment type="catalytic activity">
    <reaction evidence="6 7">
        <text>UDP-alpha-D-glucose + 2 NAD(+) + H2O = UDP-alpha-D-glucuronate + 2 NADH + 3 H(+)</text>
        <dbReference type="Rhea" id="RHEA:23596"/>
        <dbReference type="ChEBI" id="CHEBI:15377"/>
        <dbReference type="ChEBI" id="CHEBI:15378"/>
        <dbReference type="ChEBI" id="CHEBI:57540"/>
        <dbReference type="ChEBI" id="CHEBI:57945"/>
        <dbReference type="ChEBI" id="CHEBI:58052"/>
        <dbReference type="ChEBI" id="CHEBI:58885"/>
        <dbReference type="EC" id="1.1.1.22"/>
    </reaction>
</comment>
<feature type="binding site" evidence="9">
    <location>
        <position position="257"/>
    </location>
    <ligand>
        <name>substrate</name>
    </ligand>
</feature>
<dbReference type="SUPFAM" id="SSF48179">
    <property type="entry name" value="6-phosphogluconate dehydrogenase C-terminal domain-like"/>
    <property type="match status" value="1"/>
</dbReference>
<dbReference type="InterPro" id="IPR036220">
    <property type="entry name" value="UDP-Glc/GDP-Man_DH_C_sf"/>
</dbReference>
<dbReference type="Pfam" id="PF03720">
    <property type="entry name" value="UDPG_MGDP_dh_C"/>
    <property type="match status" value="1"/>
</dbReference>
<dbReference type="UniPathway" id="UPA00038">
    <property type="reaction ID" value="UER00491"/>
</dbReference>
<dbReference type="SMART" id="SM00984">
    <property type="entry name" value="UDPG_MGDP_dh_C"/>
    <property type="match status" value="1"/>
</dbReference>
<dbReference type="InterPro" id="IPR036291">
    <property type="entry name" value="NAD(P)-bd_dom_sf"/>
</dbReference>
<feature type="binding site" evidence="9">
    <location>
        <begin position="249"/>
        <end position="253"/>
    </location>
    <ligand>
        <name>substrate</name>
    </ligand>
</feature>
<dbReference type="PIRSF" id="PIRSF500134">
    <property type="entry name" value="UDPglc_DH_bac"/>
    <property type="match status" value="1"/>
</dbReference>
<dbReference type="PIRSF" id="PIRSF000124">
    <property type="entry name" value="UDPglc_GDPman_dh"/>
    <property type="match status" value="1"/>
</dbReference>
<evidence type="ECO:0000256" key="1">
    <source>
        <dbReference type="ARBA" id="ARBA00004701"/>
    </source>
</evidence>
<sequence length="434" mass="48523">MKICVIGAGYVGLVAALSFATFKNNVICVEKDQEKVDKLKQGVPIIYEKGLEPLLKTCLSKKKIIFTTDIDRAVKKSDIIFIAVGTPTKEDWSVDVSQVMEVANQISQSINTYKIIVTKSTVPVGTQKRIKDIIHDNGVQENKYDVVSNPEFLREGRAINDFLHGERIVLGCDSEKASSIMKKLYKPLRTPVIVTTPPTAELIKYASNAFLATKISFINELANLSNIVEADIDTIAYALGMDKRISPEFLQAGIGYGGSCFPKDTKALVNIGKHYDYDFRIVKSAIDVNETQRLLPIDILLNHYESLEGKIITLLGLTFKPGTDDIREAPSLYIIKALLEKGAIVKCYDPMVSNEIKKIYPQLTYCDDLYDSVVDSECLILCTELDDIYQMDLKKVVKKMMNAIMIDGRNMFDMDEVKSKGFKGYYSMGKGSYT</sequence>
<evidence type="ECO:0000256" key="7">
    <source>
        <dbReference type="PIRNR" id="PIRNR000124"/>
    </source>
</evidence>
<dbReference type="GO" id="GO:0003979">
    <property type="term" value="F:UDP-glucose 6-dehydrogenase activity"/>
    <property type="evidence" value="ECO:0007669"/>
    <property type="project" value="UniProtKB-EC"/>
</dbReference>
<evidence type="ECO:0000256" key="2">
    <source>
        <dbReference type="ARBA" id="ARBA00006601"/>
    </source>
</evidence>
<dbReference type="InterPro" id="IPR008927">
    <property type="entry name" value="6-PGluconate_DH-like_C_sf"/>
</dbReference>
<dbReference type="SUPFAM" id="SSF52413">
    <property type="entry name" value="UDP-glucose/GDP-mannose dehydrogenase C-terminal domain"/>
    <property type="match status" value="1"/>
</dbReference>
<keyword evidence="5 7" id="KW-0520">NAD</keyword>
<dbReference type="RefSeq" id="WP_212694928.1">
    <property type="nucleotide sequence ID" value="NZ_CP058649.1"/>
</dbReference>
<dbReference type="EC" id="1.1.1.22" evidence="3 7"/>
<feature type="binding site" evidence="10">
    <location>
        <position position="86"/>
    </location>
    <ligand>
        <name>NAD(+)</name>
        <dbReference type="ChEBI" id="CHEBI:57540"/>
    </ligand>
</feature>
<dbReference type="InterPro" id="IPR028357">
    <property type="entry name" value="UDPglc_DH_bac"/>
</dbReference>
<evidence type="ECO:0000259" key="11">
    <source>
        <dbReference type="SMART" id="SM00984"/>
    </source>
</evidence>
<evidence type="ECO:0000256" key="4">
    <source>
        <dbReference type="ARBA" id="ARBA00023002"/>
    </source>
</evidence>
<dbReference type="Proteomes" id="UP000683246">
    <property type="component" value="Chromosome"/>
</dbReference>
<dbReference type="Gene3D" id="1.20.5.100">
    <property type="entry name" value="Cytochrome c1, transmembrane anchor, C-terminal"/>
    <property type="match status" value="1"/>
</dbReference>
<feature type="active site" description="Nucleophile" evidence="8">
    <location>
        <position position="260"/>
    </location>
</feature>
<evidence type="ECO:0000256" key="5">
    <source>
        <dbReference type="ARBA" id="ARBA00023027"/>
    </source>
</evidence>
<dbReference type="KEGG" id="vpy:HZI73_18910"/>
<protein>
    <recommendedName>
        <fullName evidence="3 7">UDP-glucose 6-dehydrogenase</fullName>
        <ecNumber evidence="3 7">1.1.1.22</ecNumber>
    </recommendedName>
</protein>
<feature type="binding site" evidence="10">
    <location>
        <position position="327"/>
    </location>
    <ligand>
        <name>NAD(+)</name>
        <dbReference type="ChEBI" id="CHEBI:57540"/>
    </ligand>
</feature>
<feature type="binding site" evidence="9">
    <location>
        <begin position="152"/>
        <end position="155"/>
    </location>
    <ligand>
        <name>substrate</name>
    </ligand>
</feature>
<evidence type="ECO:0000256" key="10">
    <source>
        <dbReference type="PIRSR" id="PIRSR500134-3"/>
    </source>
</evidence>
<dbReference type="Pfam" id="PF03721">
    <property type="entry name" value="UDPG_MGDP_dh_N"/>
    <property type="match status" value="1"/>
</dbReference>
<keyword evidence="4 7" id="KW-0560">Oxidoreductase</keyword>
<dbReference type="InterPro" id="IPR001732">
    <property type="entry name" value="UDP-Glc/GDP-Man_DH_N"/>
</dbReference>
<evidence type="ECO:0000256" key="9">
    <source>
        <dbReference type="PIRSR" id="PIRSR500134-2"/>
    </source>
</evidence>
<accession>A0A8J8MMI5</accession>
<name>A0A8J8MMI5_9FIRM</name>
<dbReference type="GO" id="GO:0006065">
    <property type="term" value="P:UDP-glucuronate biosynthetic process"/>
    <property type="evidence" value="ECO:0007669"/>
    <property type="project" value="UniProtKB-UniPathway"/>
</dbReference>
<evidence type="ECO:0000256" key="6">
    <source>
        <dbReference type="ARBA" id="ARBA00047473"/>
    </source>
</evidence>
<dbReference type="EMBL" id="CP058649">
    <property type="protein sequence ID" value="QUI24234.1"/>
    <property type="molecule type" value="Genomic_DNA"/>
</dbReference>